<proteinExistence type="inferred from homology"/>
<dbReference type="AlphaFoldDB" id="V8C9K5"/>
<keyword evidence="7" id="KW-0963">Cytoplasm</keyword>
<dbReference type="PROSITE" id="PS01196">
    <property type="entry name" value="PEPT_TRNA_HYDROL_2"/>
    <property type="match status" value="1"/>
</dbReference>
<dbReference type="GO" id="GO:0005737">
    <property type="term" value="C:cytoplasm"/>
    <property type="evidence" value="ECO:0007669"/>
    <property type="project" value="UniProtKB-SubCell"/>
</dbReference>
<evidence type="ECO:0000256" key="3">
    <source>
        <dbReference type="ARBA" id="ARBA00022801"/>
    </source>
</evidence>
<dbReference type="Proteomes" id="UP000018731">
    <property type="component" value="Unassembled WGS sequence"/>
</dbReference>
<dbReference type="EMBL" id="AZJI01000004">
    <property type="protein sequence ID" value="ETD24029.1"/>
    <property type="molecule type" value="Genomic_DNA"/>
</dbReference>
<feature type="active site" description="Proton acceptor" evidence="7">
    <location>
        <position position="108"/>
    </location>
</feature>
<dbReference type="PANTHER" id="PTHR17224">
    <property type="entry name" value="PEPTIDYL-TRNA HYDROLASE"/>
    <property type="match status" value="1"/>
</dbReference>
<accession>V8C9K5</accession>
<dbReference type="PANTHER" id="PTHR17224:SF1">
    <property type="entry name" value="PEPTIDYL-TRNA HYDROLASE"/>
    <property type="match status" value="1"/>
</dbReference>
<evidence type="ECO:0000313" key="9">
    <source>
        <dbReference type="EMBL" id="ETD24029.1"/>
    </source>
</evidence>
<comment type="caution">
    <text evidence="9">The sequence shown here is derived from an EMBL/GenBank/DDBJ whole genome shotgun (WGS) entry which is preliminary data.</text>
</comment>
<dbReference type="STRING" id="1357400.HMPREF2086_00776"/>
<dbReference type="CDD" id="cd00462">
    <property type="entry name" value="PTH"/>
    <property type="match status" value="1"/>
</dbReference>
<keyword evidence="2 7" id="KW-0820">tRNA-binding</keyword>
<dbReference type="EC" id="3.1.1.29" evidence="1 7"/>
<dbReference type="NCBIfam" id="TIGR00447">
    <property type="entry name" value="pth"/>
    <property type="match status" value="1"/>
</dbReference>
<dbReference type="HAMAP" id="MF_00083">
    <property type="entry name" value="Pept_tRNA_hydro_bact"/>
    <property type="match status" value="1"/>
</dbReference>
<dbReference type="eggNOG" id="COG0193">
    <property type="taxonomic scope" value="Bacteria"/>
</dbReference>
<feature type="compositionally biased region" description="Polar residues" evidence="8">
    <location>
        <begin position="9"/>
        <end position="28"/>
    </location>
</feature>
<feature type="site" description="Stabilizes the basic form of H active site to accept a proton" evidence="7">
    <location>
        <position position="182"/>
    </location>
</feature>
<dbReference type="GO" id="GO:0004045">
    <property type="term" value="F:peptidyl-tRNA hydrolase activity"/>
    <property type="evidence" value="ECO:0007669"/>
    <property type="project" value="UniProtKB-UniRule"/>
</dbReference>
<evidence type="ECO:0000256" key="8">
    <source>
        <dbReference type="SAM" id="MobiDB-lite"/>
    </source>
</evidence>
<evidence type="ECO:0000256" key="4">
    <source>
        <dbReference type="ARBA" id="ARBA00022884"/>
    </source>
</evidence>
<feature type="binding site" evidence="7">
    <location>
        <position position="157"/>
    </location>
    <ligand>
        <name>tRNA</name>
        <dbReference type="ChEBI" id="CHEBI:17843"/>
    </ligand>
</feature>
<dbReference type="GO" id="GO:0006515">
    <property type="term" value="P:protein quality control for misfolded or incompletely synthesized proteins"/>
    <property type="evidence" value="ECO:0007669"/>
    <property type="project" value="UniProtKB-UniRule"/>
</dbReference>
<keyword evidence="3 7" id="KW-0378">Hydrolase</keyword>
<dbReference type="Gene3D" id="3.40.50.1470">
    <property type="entry name" value="Peptidyl-tRNA hydrolase"/>
    <property type="match status" value="1"/>
</dbReference>
<dbReference type="SUPFAM" id="SSF53178">
    <property type="entry name" value="Peptidyl-tRNA hydrolase-like"/>
    <property type="match status" value="1"/>
</dbReference>
<dbReference type="PROSITE" id="PS01195">
    <property type="entry name" value="PEPT_TRNA_HYDROL_1"/>
    <property type="match status" value="1"/>
</dbReference>
<sequence length="313" mass="35097">MLLKKVASLCSSPLQANTSKTSKNTSQGTKSNTKSTDSTSTINPPKDATIPLINTANPIDSPSFYNDFFALLKESRQDDSEHLTQNLQNPLIIVGLGNPTPKYTNNRHNVGFMIVDKIAQILRLEWESATKFQAQIATLKHPFMTNTNIHLLKPQSFMNLSGEPLKNALRFYKIKDFIVLHDELDIDFGSIRYKVGGSSGGHNGLKSIDNEVHSKYMRVRFGIGREKEVAISSSEQSLSTQSCDKSHAQSTQIDKSLKNHQVISYVLGDFSEEQQKRLDDLVLHSALSVLYFIITRDFTKTQNLFTLNSTKQK</sequence>
<keyword evidence="10" id="KW-1185">Reference proteome</keyword>
<comment type="subunit">
    <text evidence="7">Monomer.</text>
</comment>
<evidence type="ECO:0000313" key="10">
    <source>
        <dbReference type="Proteomes" id="UP000018731"/>
    </source>
</evidence>
<evidence type="ECO:0000256" key="2">
    <source>
        <dbReference type="ARBA" id="ARBA00022555"/>
    </source>
</evidence>
<evidence type="ECO:0000256" key="6">
    <source>
        <dbReference type="ARBA" id="ARBA00050038"/>
    </source>
</evidence>
<feature type="binding site" evidence="7">
    <location>
        <position position="159"/>
    </location>
    <ligand>
        <name>tRNA</name>
        <dbReference type="ChEBI" id="CHEBI:17843"/>
    </ligand>
</feature>
<dbReference type="GO" id="GO:0000049">
    <property type="term" value="F:tRNA binding"/>
    <property type="evidence" value="ECO:0007669"/>
    <property type="project" value="UniProtKB-UniRule"/>
</dbReference>
<comment type="catalytic activity">
    <reaction evidence="7">
        <text>an N-acyl-L-alpha-aminoacyl-tRNA + H2O = an N-acyl-L-amino acid + a tRNA + H(+)</text>
        <dbReference type="Rhea" id="RHEA:54448"/>
        <dbReference type="Rhea" id="RHEA-COMP:10123"/>
        <dbReference type="Rhea" id="RHEA-COMP:13883"/>
        <dbReference type="ChEBI" id="CHEBI:15377"/>
        <dbReference type="ChEBI" id="CHEBI:15378"/>
        <dbReference type="ChEBI" id="CHEBI:59874"/>
        <dbReference type="ChEBI" id="CHEBI:78442"/>
        <dbReference type="ChEBI" id="CHEBI:138191"/>
        <dbReference type="EC" id="3.1.1.29"/>
    </reaction>
</comment>
<comment type="function">
    <text evidence="7">Catalyzes the release of premature peptidyl moieties from peptidyl-tRNA molecules trapped in stalled 50S ribosomal subunits, and thus maintains levels of free tRNAs and 50S ribosomes.</text>
</comment>
<keyword evidence="4 7" id="KW-0694">RNA-binding</keyword>
<name>V8C9K5_9HELI</name>
<gene>
    <name evidence="7" type="primary">pth</name>
    <name evidence="9" type="ORF">HMPREF2086_00776</name>
</gene>
<reference evidence="9 10" key="1">
    <citation type="journal article" date="2014" name="Genome Announc.">
        <title>Draft genome sequences of six enterohepatic helicobacter species isolated from humans and one from rhesus macaques.</title>
        <authorList>
            <person name="Shen Z."/>
            <person name="Sheh A."/>
            <person name="Young S.K."/>
            <person name="Abouelliel A."/>
            <person name="Ward D.V."/>
            <person name="Earl A.M."/>
            <person name="Fox J.G."/>
        </authorList>
    </citation>
    <scope>NUCLEOTIDE SEQUENCE [LARGE SCALE GENOMIC DNA]</scope>
    <source>
        <strain evidence="9 10">MIT 99-5501</strain>
    </source>
</reference>
<dbReference type="HOGENOM" id="CLU_062456_2_2_7"/>
<feature type="site" description="Discriminates between blocked and unblocked aminoacyl-tRNA" evidence="7">
    <location>
        <position position="98"/>
    </location>
</feature>
<dbReference type="InterPro" id="IPR001328">
    <property type="entry name" value="Pept_tRNA_hydro"/>
</dbReference>
<evidence type="ECO:0000256" key="5">
    <source>
        <dbReference type="ARBA" id="ARBA00038063"/>
    </source>
</evidence>
<dbReference type="Pfam" id="PF01195">
    <property type="entry name" value="Pept_tRNA_hydro"/>
    <property type="match status" value="1"/>
</dbReference>
<organism evidence="9 10">
    <name type="scientific">Helicobacter macacae MIT 99-5501</name>
    <dbReference type="NCBI Taxonomy" id="1357400"/>
    <lineage>
        <taxon>Bacteria</taxon>
        <taxon>Pseudomonadati</taxon>
        <taxon>Campylobacterota</taxon>
        <taxon>Epsilonproteobacteria</taxon>
        <taxon>Campylobacterales</taxon>
        <taxon>Helicobacteraceae</taxon>
        <taxon>Helicobacter</taxon>
    </lineage>
</organism>
<dbReference type="InterPro" id="IPR018171">
    <property type="entry name" value="Pept_tRNA_hydro_CS"/>
</dbReference>
<comment type="function">
    <text evidence="7">Hydrolyzes ribosome-free peptidyl-tRNAs (with 1 or more amino acids incorporated), which drop off the ribosome during protein synthesis, or as a result of ribosome stalling.</text>
</comment>
<feature type="binding site" evidence="7">
    <location>
        <position position="103"/>
    </location>
    <ligand>
        <name>tRNA</name>
        <dbReference type="ChEBI" id="CHEBI:17843"/>
    </ligand>
</feature>
<dbReference type="InterPro" id="IPR036416">
    <property type="entry name" value="Pept_tRNA_hydro_sf"/>
</dbReference>
<feature type="region of interest" description="Disordered" evidence="8">
    <location>
        <begin position="1"/>
        <end position="53"/>
    </location>
</feature>
<feature type="compositionally biased region" description="Low complexity" evidence="8">
    <location>
        <begin position="29"/>
        <end position="41"/>
    </location>
</feature>
<evidence type="ECO:0000256" key="7">
    <source>
        <dbReference type="HAMAP-Rule" id="MF_00083"/>
    </source>
</evidence>
<comment type="subcellular location">
    <subcellularLocation>
        <location evidence="7">Cytoplasm</location>
    </subcellularLocation>
</comment>
<dbReference type="RefSeq" id="WP_023927500.1">
    <property type="nucleotide sequence ID" value="NZ_KI669454.1"/>
</dbReference>
<dbReference type="GO" id="GO:0072344">
    <property type="term" value="P:rescue of stalled ribosome"/>
    <property type="evidence" value="ECO:0007669"/>
    <property type="project" value="UniProtKB-UniRule"/>
</dbReference>
<protein>
    <recommendedName>
        <fullName evidence="6 7">Peptidyl-tRNA hydrolase</fullName>
        <shortName evidence="7">Pth</shortName>
        <ecNumber evidence="1 7">3.1.1.29</ecNumber>
    </recommendedName>
</protein>
<evidence type="ECO:0000256" key="1">
    <source>
        <dbReference type="ARBA" id="ARBA00013260"/>
    </source>
</evidence>
<comment type="similarity">
    <text evidence="5 7">Belongs to the PTH family.</text>
</comment>
<feature type="binding site" evidence="7">
    <location>
        <position position="203"/>
    </location>
    <ligand>
        <name>tRNA</name>
        <dbReference type="ChEBI" id="CHEBI:17843"/>
    </ligand>
</feature>
<dbReference type="PATRIC" id="fig|1357400.3.peg.1067"/>